<gene>
    <name evidence="2" type="ORF">UV42_C0005G0027</name>
</gene>
<feature type="transmembrane region" description="Helical" evidence="1">
    <location>
        <begin position="7"/>
        <end position="27"/>
    </location>
</feature>
<keyword evidence="1" id="KW-0472">Membrane</keyword>
<organism evidence="2 3">
    <name type="scientific">Candidatus Magasanikbacteria bacterium GW2011_GWE2_42_7</name>
    <dbReference type="NCBI Taxonomy" id="1619052"/>
    <lineage>
        <taxon>Bacteria</taxon>
        <taxon>Candidatus Magasanikiibacteriota</taxon>
    </lineage>
</organism>
<keyword evidence="1" id="KW-0812">Transmembrane</keyword>
<sequence length="140" mass="15686">MGVSCKYVHVVFWLTNMYIAVIFLYRFTGGENVLVFKVDSVDQLLVAIGTCRPSPQSEGPVVVKIEFPDGRTIVGAYYDVGGPKFHRPDAETVFQVFLDEFLGWFTPLVTRLLIEGVTFVTKTDSDGMTCVLEWSIEIPP</sequence>
<reference evidence="2 3" key="1">
    <citation type="journal article" date="2015" name="Nature">
        <title>rRNA introns, odd ribosomes, and small enigmatic genomes across a large radiation of phyla.</title>
        <authorList>
            <person name="Brown C.T."/>
            <person name="Hug L.A."/>
            <person name="Thomas B.C."/>
            <person name="Sharon I."/>
            <person name="Castelle C.J."/>
            <person name="Singh A."/>
            <person name="Wilkins M.J."/>
            <person name="Williams K.H."/>
            <person name="Banfield J.F."/>
        </authorList>
    </citation>
    <scope>NUCLEOTIDE SEQUENCE [LARGE SCALE GENOMIC DNA]</scope>
</reference>
<evidence type="ECO:0000256" key="1">
    <source>
        <dbReference type="SAM" id="Phobius"/>
    </source>
</evidence>
<proteinExistence type="predicted"/>
<dbReference type="Proteomes" id="UP000033867">
    <property type="component" value="Unassembled WGS sequence"/>
</dbReference>
<dbReference type="EMBL" id="LCEK01000005">
    <property type="protein sequence ID" value="KKS72710.1"/>
    <property type="molecule type" value="Genomic_DNA"/>
</dbReference>
<name>A0A0G1BH25_9BACT</name>
<comment type="caution">
    <text evidence="2">The sequence shown here is derived from an EMBL/GenBank/DDBJ whole genome shotgun (WGS) entry which is preliminary data.</text>
</comment>
<keyword evidence="1" id="KW-1133">Transmembrane helix</keyword>
<evidence type="ECO:0000313" key="3">
    <source>
        <dbReference type="Proteomes" id="UP000033867"/>
    </source>
</evidence>
<evidence type="ECO:0000313" key="2">
    <source>
        <dbReference type="EMBL" id="KKS72710.1"/>
    </source>
</evidence>
<accession>A0A0G1BH25</accession>
<protein>
    <submittedName>
        <fullName evidence="2">Uncharacterized protein</fullName>
    </submittedName>
</protein>
<dbReference type="AlphaFoldDB" id="A0A0G1BH25"/>